<comment type="caution">
    <text evidence="2">The sequence shown here is derived from an EMBL/GenBank/DDBJ whole genome shotgun (WGS) entry which is preliminary data.</text>
</comment>
<gene>
    <name evidence="2" type="ORF">RJT34_20438</name>
</gene>
<sequence>MGQRSNAAPSVVARSRTPGRGESRVRWTTRGRAHTRQEAQETKSKHHREYCMGAWMPNAALKRACTEEPWTKRYEGHQKHQRGARPS</sequence>
<dbReference type="Proteomes" id="UP001359559">
    <property type="component" value="Unassembled WGS sequence"/>
</dbReference>
<accession>A0AAN9ISU0</accession>
<name>A0AAN9ISU0_CLITE</name>
<reference evidence="2 3" key="1">
    <citation type="submission" date="2024-01" db="EMBL/GenBank/DDBJ databases">
        <title>The genomes of 5 underutilized Papilionoideae crops provide insights into root nodulation and disease resistance.</title>
        <authorList>
            <person name="Yuan L."/>
        </authorList>
    </citation>
    <scope>NUCLEOTIDE SEQUENCE [LARGE SCALE GENOMIC DNA]</scope>
    <source>
        <strain evidence="2">LY-2023</strain>
        <tissue evidence="2">Leaf</tissue>
    </source>
</reference>
<organism evidence="2 3">
    <name type="scientific">Clitoria ternatea</name>
    <name type="common">Butterfly pea</name>
    <dbReference type="NCBI Taxonomy" id="43366"/>
    <lineage>
        <taxon>Eukaryota</taxon>
        <taxon>Viridiplantae</taxon>
        <taxon>Streptophyta</taxon>
        <taxon>Embryophyta</taxon>
        <taxon>Tracheophyta</taxon>
        <taxon>Spermatophyta</taxon>
        <taxon>Magnoliopsida</taxon>
        <taxon>eudicotyledons</taxon>
        <taxon>Gunneridae</taxon>
        <taxon>Pentapetalae</taxon>
        <taxon>rosids</taxon>
        <taxon>fabids</taxon>
        <taxon>Fabales</taxon>
        <taxon>Fabaceae</taxon>
        <taxon>Papilionoideae</taxon>
        <taxon>50 kb inversion clade</taxon>
        <taxon>NPAAA clade</taxon>
        <taxon>indigoferoid/millettioid clade</taxon>
        <taxon>Phaseoleae</taxon>
        <taxon>Clitoria</taxon>
    </lineage>
</organism>
<protein>
    <submittedName>
        <fullName evidence="2">Uncharacterized protein</fullName>
    </submittedName>
</protein>
<evidence type="ECO:0000256" key="1">
    <source>
        <dbReference type="SAM" id="MobiDB-lite"/>
    </source>
</evidence>
<feature type="region of interest" description="Disordered" evidence="1">
    <location>
        <begin position="1"/>
        <end position="45"/>
    </location>
</feature>
<dbReference type="AlphaFoldDB" id="A0AAN9ISU0"/>
<dbReference type="EMBL" id="JAYKXN010000005">
    <property type="protein sequence ID" value="KAK7285660.1"/>
    <property type="molecule type" value="Genomic_DNA"/>
</dbReference>
<keyword evidence="3" id="KW-1185">Reference proteome</keyword>
<proteinExistence type="predicted"/>
<evidence type="ECO:0000313" key="3">
    <source>
        <dbReference type="Proteomes" id="UP001359559"/>
    </source>
</evidence>
<evidence type="ECO:0000313" key="2">
    <source>
        <dbReference type="EMBL" id="KAK7285660.1"/>
    </source>
</evidence>